<evidence type="ECO:0000313" key="3">
    <source>
        <dbReference type="Proteomes" id="UP001500635"/>
    </source>
</evidence>
<evidence type="ECO:0000259" key="1">
    <source>
        <dbReference type="SMART" id="SM00849"/>
    </source>
</evidence>
<gene>
    <name evidence="2" type="ORF">GCM10023147_17730</name>
</gene>
<feature type="domain" description="Metallo-beta-lactamase" evidence="1">
    <location>
        <begin position="50"/>
        <end position="261"/>
    </location>
</feature>
<proteinExistence type="predicted"/>
<dbReference type="Gene3D" id="1.10.10.10">
    <property type="entry name" value="Winged helix-like DNA-binding domain superfamily/Winged helix DNA-binding domain"/>
    <property type="match status" value="1"/>
</dbReference>
<evidence type="ECO:0000313" key="2">
    <source>
        <dbReference type="EMBL" id="GAA4390125.1"/>
    </source>
</evidence>
<dbReference type="InterPro" id="IPR001279">
    <property type="entry name" value="Metallo-B-lactamas"/>
</dbReference>
<dbReference type="InterPro" id="IPR036866">
    <property type="entry name" value="RibonucZ/Hydroxyglut_hydro"/>
</dbReference>
<protein>
    <submittedName>
        <fullName evidence="2">MBL fold metallo-hydrolase</fullName>
    </submittedName>
</protein>
<dbReference type="SUPFAM" id="SSF56281">
    <property type="entry name" value="Metallo-hydrolase/oxidoreductase"/>
    <property type="match status" value="1"/>
</dbReference>
<dbReference type="InterPro" id="IPR036388">
    <property type="entry name" value="WH-like_DNA-bd_sf"/>
</dbReference>
<name>A0ABP8JFR1_9ACTN</name>
<accession>A0ABP8JFR1</accession>
<organism evidence="2 3">
    <name type="scientific">Tsukamurella soli</name>
    <dbReference type="NCBI Taxonomy" id="644556"/>
    <lineage>
        <taxon>Bacteria</taxon>
        <taxon>Bacillati</taxon>
        <taxon>Actinomycetota</taxon>
        <taxon>Actinomycetes</taxon>
        <taxon>Mycobacteriales</taxon>
        <taxon>Tsukamurellaceae</taxon>
        <taxon>Tsukamurella</taxon>
    </lineage>
</organism>
<dbReference type="InterPro" id="IPR050662">
    <property type="entry name" value="Sec-metab_biosynth-thioest"/>
</dbReference>
<dbReference type="PANTHER" id="PTHR23131:SF4">
    <property type="entry name" value="METALLO-BETA-LACTAMASE SUPERFAMILY POTEIN"/>
    <property type="match status" value="1"/>
</dbReference>
<dbReference type="Gene3D" id="3.60.15.10">
    <property type="entry name" value="Ribonuclease Z/Hydroxyacylglutathione hydrolase-like"/>
    <property type="match status" value="1"/>
</dbReference>
<dbReference type="Proteomes" id="UP001500635">
    <property type="component" value="Unassembled WGS sequence"/>
</dbReference>
<reference evidence="3" key="1">
    <citation type="journal article" date="2019" name="Int. J. Syst. Evol. Microbiol.">
        <title>The Global Catalogue of Microorganisms (GCM) 10K type strain sequencing project: providing services to taxonomists for standard genome sequencing and annotation.</title>
        <authorList>
            <consortium name="The Broad Institute Genomics Platform"/>
            <consortium name="The Broad Institute Genome Sequencing Center for Infectious Disease"/>
            <person name="Wu L."/>
            <person name="Ma J."/>
        </authorList>
    </citation>
    <scope>NUCLEOTIDE SEQUENCE [LARGE SCALE GENOMIC DNA]</scope>
    <source>
        <strain evidence="3">JCM 17688</strain>
    </source>
</reference>
<comment type="caution">
    <text evidence="2">The sequence shown here is derived from an EMBL/GenBank/DDBJ whole genome shotgun (WGS) entry which is preliminary data.</text>
</comment>
<dbReference type="EMBL" id="BAABFR010000021">
    <property type="protein sequence ID" value="GAA4390125.1"/>
    <property type="molecule type" value="Genomic_DNA"/>
</dbReference>
<sequence>MMMFNQPHPRAGATGSPPDAARIRPKTPPGWCVTPGVWATAMPFPSVMGYSYSYSVEVPKGLIVVDLGWDTDEGWAAFQAGLARAGRRVGDVVGVVATHVHPDHYGLAGRIQAASDAWIAVHEAERPQIVSSGEKTEWIGRLSAWLLRCGVPGHEGLRGEVSRLVDAMVDVQPDLTLLDGARVPDTGDCLEVVHTPGHTAGHLCFLDRERGLLFTGDHLLPRITPNVSKRPGSCPDPLAEYETSLRRVAAASDSTLVLPGHEWPFAQPSRRVAAVLDHHQLRLAEVSDAVQQGADTTWQVAAALHWSRPFTSFDARAQRQALGETYAHLHHLAVTGRIRMDGDDTAAPIRWTPARRYQPDTAAENTSI</sequence>
<dbReference type="SMART" id="SM00849">
    <property type="entry name" value="Lactamase_B"/>
    <property type="match status" value="1"/>
</dbReference>
<dbReference type="PANTHER" id="PTHR23131">
    <property type="entry name" value="ENDORIBONUCLEASE LACTB2"/>
    <property type="match status" value="1"/>
</dbReference>
<dbReference type="Pfam" id="PF00753">
    <property type="entry name" value="Lactamase_B"/>
    <property type="match status" value="1"/>
</dbReference>
<keyword evidence="3" id="KW-1185">Reference proteome</keyword>